<accession>A0ABP9FEI3</accession>
<gene>
    <name evidence="5" type="ORF">GCM10023311_25730</name>
</gene>
<dbReference type="InterPro" id="IPR036388">
    <property type="entry name" value="WH-like_DNA-bd_sf"/>
</dbReference>
<name>A0ABP9FEI3_9FLAO</name>
<keyword evidence="1" id="KW-0805">Transcription regulation</keyword>
<dbReference type="EMBL" id="BAABJH010000006">
    <property type="protein sequence ID" value="GAA4899328.1"/>
    <property type="molecule type" value="Genomic_DNA"/>
</dbReference>
<dbReference type="Pfam" id="PF01638">
    <property type="entry name" value="HxlR"/>
    <property type="match status" value="1"/>
</dbReference>
<dbReference type="Gene3D" id="1.10.10.10">
    <property type="entry name" value="Winged helix-like DNA-binding domain superfamily/Winged helix DNA-binding domain"/>
    <property type="match status" value="1"/>
</dbReference>
<evidence type="ECO:0000256" key="3">
    <source>
        <dbReference type="ARBA" id="ARBA00023163"/>
    </source>
</evidence>
<evidence type="ECO:0000259" key="4">
    <source>
        <dbReference type="PROSITE" id="PS51118"/>
    </source>
</evidence>
<dbReference type="InterPro" id="IPR036390">
    <property type="entry name" value="WH_DNA-bd_sf"/>
</dbReference>
<keyword evidence="2" id="KW-0238">DNA-binding</keyword>
<sequence length="122" mass="14058">MVTNMGRKLIENHNECPITHSMNIIGNKWTSIIVYVLANRKLRFGELAIRIDKISRKVLSNQLKEMELRGIVNRESYAETPPRVEYSLTKKGEDLLPILNQLCAWSKNIDLEAVDEKDFTVS</sequence>
<evidence type="ECO:0000313" key="6">
    <source>
        <dbReference type="Proteomes" id="UP001500433"/>
    </source>
</evidence>
<protein>
    <submittedName>
        <fullName evidence="5">Winged helix-turn-helix transcriptional regulator</fullName>
    </submittedName>
</protein>
<organism evidence="5 6">
    <name type="scientific">Flaviramulus aquimarinus</name>
    <dbReference type="NCBI Taxonomy" id="1170456"/>
    <lineage>
        <taxon>Bacteria</taxon>
        <taxon>Pseudomonadati</taxon>
        <taxon>Bacteroidota</taxon>
        <taxon>Flavobacteriia</taxon>
        <taxon>Flavobacteriales</taxon>
        <taxon>Flavobacteriaceae</taxon>
        <taxon>Flaviramulus</taxon>
    </lineage>
</organism>
<comment type="caution">
    <text evidence="5">The sequence shown here is derived from an EMBL/GenBank/DDBJ whole genome shotgun (WGS) entry which is preliminary data.</text>
</comment>
<dbReference type="PANTHER" id="PTHR33204">
    <property type="entry name" value="TRANSCRIPTIONAL REGULATOR, MARR FAMILY"/>
    <property type="match status" value="1"/>
</dbReference>
<dbReference type="Proteomes" id="UP001500433">
    <property type="component" value="Unassembled WGS sequence"/>
</dbReference>
<dbReference type="SUPFAM" id="SSF46785">
    <property type="entry name" value="Winged helix' DNA-binding domain"/>
    <property type="match status" value="1"/>
</dbReference>
<evidence type="ECO:0000256" key="1">
    <source>
        <dbReference type="ARBA" id="ARBA00023015"/>
    </source>
</evidence>
<dbReference type="PANTHER" id="PTHR33204:SF18">
    <property type="entry name" value="TRANSCRIPTIONAL REGULATORY PROTEIN"/>
    <property type="match status" value="1"/>
</dbReference>
<evidence type="ECO:0000313" key="5">
    <source>
        <dbReference type="EMBL" id="GAA4899328.1"/>
    </source>
</evidence>
<feature type="domain" description="HTH hxlR-type" evidence="4">
    <location>
        <begin position="16"/>
        <end position="114"/>
    </location>
</feature>
<keyword evidence="3" id="KW-0804">Transcription</keyword>
<keyword evidence="6" id="KW-1185">Reference proteome</keyword>
<reference evidence="6" key="1">
    <citation type="journal article" date="2019" name="Int. J. Syst. Evol. Microbiol.">
        <title>The Global Catalogue of Microorganisms (GCM) 10K type strain sequencing project: providing services to taxonomists for standard genome sequencing and annotation.</title>
        <authorList>
            <consortium name="The Broad Institute Genomics Platform"/>
            <consortium name="The Broad Institute Genome Sequencing Center for Infectious Disease"/>
            <person name="Wu L."/>
            <person name="Ma J."/>
        </authorList>
    </citation>
    <scope>NUCLEOTIDE SEQUENCE [LARGE SCALE GENOMIC DNA]</scope>
    <source>
        <strain evidence="6">JCM 18274</strain>
    </source>
</reference>
<proteinExistence type="predicted"/>
<evidence type="ECO:0000256" key="2">
    <source>
        <dbReference type="ARBA" id="ARBA00023125"/>
    </source>
</evidence>
<dbReference type="InterPro" id="IPR002577">
    <property type="entry name" value="HTH_HxlR"/>
</dbReference>
<dbReference type="PROSITE" id="PS51118">
    <property type="entry name" value="HTH_HXLR"/>
    <property type="match status" value="1"/>
</dbReference>